<organism evidence="1 2">
    <name type="scientific">Blautia hansenii DSM 20583</name>
    <dbReference type="NCBI Taxonomy" id="537007"/>
    <lineage>
        <taxon>Bacteria</taxon>
        <taxon>Bacillati</taxon>
        <taxon>Bacillota</taxon>
        <taxon>Clostridia</taxon>
        <taxon>Lachnospirales</taxon>
        <taxon>Lachnospiraceae</taxon>
        <taxon>Blautia</taxon>
    </lineage>
</organism>
<protein>
    <submittedName>
        <fullName evidence="1">Uncharacterized protein</fullName>
    </submittedName>
</protein>
<gene>
    <name evidence="1" type="ORF">BLAHAN_05513</name>
</gene>
<dbReference type="GO" id="GO:0032259">
    <property type="term" value="P:methylation"/>
    <property type="evidence" value="ECO:0007669"/>
    <property type="project" value="InterPro"/>
</dbReference>
<dbReference type="EMBL" id="ABYU02000016">
    <property type="protein sequence ID" value="EEX21885.1"/>
    <property type="molecule type" value="Genomic_DNA"/>
</dbReference>
<dbReference type="Gene3D" id="3.40.50.150">
    <property type="entry name" value="Vaccinia Virus protein VP39"/>
    <property type="match status" value="1"/>
</dbReference>
<dbReference type="KEGG" id="bhan:CGC63_09185"/>
<accession>C9L7Z0</accession>
<evidence type="ECO:0000313" key="2">
    <source>
        <dbReference type="Proteomes" id="UP000003755"/>
    </source>
</evidence>
<dbReference type="Proteomes" id="UP000003755">
    <property type="component" value="Unassembled WGS sequence"/>
</dbReference>
<dbReference type="eggNOG" id="COG0827">
    <property type="taxonomic scope" value="Bacteria"/>
</dbReference>
<evidence type="ECO:0000313" key="1">
    <source>
        <dbReference type="EMBL" id="EEX21885.1"/>
    </source>
</evidence>
<dbReference type="AlphaFoldDB" id="C9L7Z0"/>
<dbReference type="GO" id="GO:0008168">
    <property type="term" value="F:methyltransferase activity"/>
    <property type="evidence" value="ECO:0007669"/>
    <property type="project" value="InterPro"/>
</dbReference>
<dbReference type="SUPFAM" id="SSF53335">
    <property type="entry name" value="S-adenosyl-L-methionine-dependent methyltransferases"/>
    <property type="match status" value="1"/>
</dbReference>
<reference evidence="1" key="1">
    <citation type="submission" date="2009-09" db="EMBL/GenBank/DDBJ databases">
        <authorList>
            <person name="Weinstock G."/>
            <person name="Sodergren E."/>
            <person name="Clifton S."/>
            <person name="Fulton L."/>
            <person name="Fulton B."/>
            <person name="Courtney L."/>
            <person name="Fronick C."/>
            <person name="Harrison M."/>
            <person name="Strong C."/>
            <person name="Farmer C."/>
            <person name="Delahaunty K."/>
            <person name="Markovic C."/>
            <person name="Hall O."/>
            <person name="Minx P."/>
            <person name="Tomlinson C."/>
            <person name="Mitreva M."/>
            <person name="Nelson J."/>
            <person name="Hou S."/>
            <person name="Wollam A."/>
            <person name="Pepin K.H."/>
            <person name="Johnson M."/>
            <person name="Bhonagiri V."/>
            <person name="Nash W.E."/>
            <person name="Warren W."/>
            <person name="Chinwalla A."/>
            <person name="Mardis E.R."/>
            <person name="Wilson R.K."/>
        </authorList>
    </citation>
    <scope>NUCLEOTIDE SEQUENCE [LARGE SCALE GENOMIC DNA]</scope>
    <source>
        <strain evidence="1">DSM 20583</strain>
    </source>
</reference>
<dbReference type="PROSITE" id="PS00092">
    <property type="entry name" value="N6_MTASE"/>
    <property type="match status" value="1"/>
</dbReference>
<dbReference type="RefSeq" id="WP_003020778.1">
    <property type="nucleotide sequence ID" value="NZ_CP022413.2"/>
</dbReference>
<proteinExistence type="predicted"/>
<dbReference type="GO" id="GO:0003676">
    <property type="term" value="F:nucleic acid binding"/>
    <property type="evidence" value="ECO:0007669"/>
    <property type="project" value="InterPro"/>
</dbReference>
<dbReference type="InterPro" id="IPR002052">
    <property type="entry name" value="DNA_methylase_N6_adenine_CS"/>
</dbReference>
<dbReference type="STRING" id="537007.BLAHAN_05513"/>
<comment type="caution">
    <text evidence="1">The sequence shown here is derived from an EMBL/GenBank/DDBJ whole genome shotgun (WGS) entry which is preliminary data.</text>
</comment>
<dbReference type="HOGENOM" id="CLU_115884_0_0_9"/>
<name>C9L7Z0_BLAHA</name>
<dbReference type="InterPro" id="IPR029063">
    <property type="entry name" value="SAM-dependent_MTases_sf"/>
</dbReference>
<sequence>MSSTNRSNARDNHISDYYVTPISDVELFLKNFNEHVKIEWNEINILDPCAGGNKEVKDEHGIKEIYHAMSYPTAISNIYGKCNITTMDIREDSLAEHCADYLETELENKPNLIITNPPFASAIKIIEKALSDVENNGYVIMLLRLNFFGSKDRKKFFEKYMPEWCFVHHVRIGFCDKKDKDGYVMFDKNGNVKHGSTDSIEYAHFVFRKNYNPDYTKLVLI</sequence>
<keyword evidence="2" id="KW-1185">Reference proteome</keyword>